<dbReference type="Proteomes" id="UP000006878">
    <property type="component" value="Chromosome"/>
</dbReference>
<keyword evidence="3" id="KW-1185">Reference proteome</keyword>
<evidence type="ECO:0000313" key="2">
    <source>
        <dbReference type="EMBL" id="CBT75116.1"/>
    </source>
</evidence>
<gene>
    <name evidence="2" type="ordered locus">AARI_08960</name>
</gene>
<name>A0ABM9PV09_GLUAR</name>
<keyword evidence="1" id="KW-1133">Transmembrane helix</keyword>
<evidence type="ECO:0000313" key="3">
    <source>
        <dbReference type="Proteomes" id="UP000006878"/>
    </source>
</evidence>
<evidence type="ECO:0000256" key="1">
    <source>
        <dbReference type="SAM" id="Phobius"/>
    </source>
</evidence>
<dbReference type="EMBL" id="FQ311875">
    <property type="protein sequence ID" value="CBT75116.1"/>
    <property type="molecule type" value="Genomic_DNA"/>
</dbReference>
<feature type="transmembrane region" description="Helical" evidence="1">
    <location>
        <begin position="20"/>
        <end position="42"/>
    </location>
</feature>
<keyword evidence="1" id="KW-0812">Transmembrane</keyword>
<protein>
    <submittedName>
        <fullName evidence="2">Uncharacterized protein</fullName>
    </submittedName>
</protein>
<sequence>MLGICMVVFAAFVGFGLPGFIISVAGWIALIASLIGFAVVFVQKSTAASRANPWRPADKEEL</sequence>
<keyword evidence="1" id="KW-0472">Membrane</keyword>
<reference evidence="3" key="1">
    <citation type="journal article" date="2010" name="PLoS ONE">
        <title>The Arthrobacter arilaitensis Re117 genome sequence reveals its genetic adaptation to the surface of cheese.</title>
        <authorList>
            <person name="Monnet C."/>
            <person name="Loux V."/>
            <person name="Gibrat J.F."/>
            <person name="Spinnler E."/>
            <person name="Barbe V."/>
            <person name="Vacherie B."/>
            <person name="Gavory F."/>
            <person name="Gourbeyre E."/>
            <person name="Siguier P."/>
            <person name="Chandler M."/>
            <person name="Elleuch R."/>
            <person name="Irlinger F."/>
            <person name="Vallaeys T."/>
        </authorList>
    </citation>
    <scope>NUCLEOTIDE SEQUENCE</scope>
    <source>
        <strain evidence="3">DSM 16368 / CIP 108037 / IAM 15318 / JCM 13566 / Re117</strain>
    </source>
</reference>
<proteinExistence type="predicted"/>
<organism evidence="2 3">
    <name type="scientific">Glutamicibacter arilaitensis (strain DSM 16368 / CIP 108037 / IAM 15318 / JCM 13566 / NCIMB 14258 / Re117)</name>
    <name type="common">Arthrobacter arilaitensis</name>
    <dbReference type="NCBI Taxonomy" id="861360"/>
    <lineage>
        <taxon>Bacteria</taxon>
        <taxon>Bacillati</taxon>
        <taxon>Actinomycetota</taxon>
        <taxon>Actinomycetes</taxon>
        <taxon>Micrococcales</taxon>
        <taxon>Micrococcaceae</taxon>
        <taxon>Glutamicibacter</taxon>
    </lineage>
</organism>
<accession>A0ABM9PV09</accession>
<reference evidence="3" key="2">
    <citation type="submission" date="2010-07" db="EMBL/GenBank/DDBJ databases">
        <title>Complete genome sequence of Arthrobacter arilaitensis (strain DSM 16368 / CIP 108037 / JCM 13566 / Re117).</title>
        <authorList>
            <person name="Genoscope."/>
        </authorList>
    </citation>
    <scope>NUCLEOTIDE SEQUENCE [LARGE SCALE GENOMIC DNA]</scope>
    <source>
        <strain evidence="3">DSM 16368 / CIP 108037 / IAM 15318 / JCM 13566 / Re117</strain>
    </source>
</reference>